<protein>
    <recommendedName>
        <fullName evidence="2">CxC5 like cysteine cluster associated with KDZ domain-containing protein</fullName>
    </recommendedName>
</protein>
<gene>
    <name evidence="3" type="ORF">EIP91_003676</name>
</gene>
<dbReference type="OrthoDB" id="2501483at2759"/>
<evidence type="ECO:0000259" key="2">
    <source>
        <dbReference type="Pfam" id="PF18718"/>
    </source>
</evidence>
<dbReference type="Proteomes" id="UP000292702">
    <property type="component" value="Unassembled WGS sequence"/>
</dbReference>
<evidence type="ECO:0000313" key="4">
    <source>
        <dbReference type="Proteomes" id="UP000292702"/>
    </source>
</evidence>
<dbReference type="EMBL" id="RWJN01000219">
    <property type="protein sequence ID" value="TCD64720.1"/>
    <property type="molecule type" value="Genomic_DNA"/>
</dbReference>
<dbReference type="AlphaFoldDB" id="A0A4R0RA17"/>
<keyword evidence="4" id="KW-1185">Reference proteome</keyword>
<organism evidence="3 4">
    <name type="scientific">Steccherinum ochraceum</name>
    <dbReference type="NCBI Taxonomy" id="92696"/>
    <lineage>
        <taxon>Eukaryota</taxon>
        <taxon>Fungi</taxon>
        <taxon>Dikarya</taxon>
        <taxon>Basidiomycota</taxon>
        <taxon>Agaricomycotina</taxon>
        <taxon>Agaricomycetes</taxon>
        <taxon>Polyporales</taxon>
        <taxon>Steccherinaceae</taxon>
        <taxon>Steccherinum</taxon>
    </lineage>
</organism>
<evidence type="ECO:0000313" key="3">
    <source>
        <dbReference type="EMBL" id="TCD64720.1"/>
    </source>
</evidence>
<proteinExistence type="predicted"/>
<comment type="caution">
    <text evidence="3">The sequence shown here is derived from an EMBL/GenBank/DDBJ whole genome shotgun (WGS) entry which is preliminary data.</text>
</comment>
<feature type="compositionally biased region" description="Acidic residues" evidence="1">
    <location>
        <begin position="181"/>
        <end position="206"/>
    </location>
</feature>
<feature type="region of interest" description="Disordered" evidence="1">
    <location>
        <begin position="177"/>
        <end position="223"/>
    </location>
</feature>
<accession>A0A4R0RA17</accession>
<name>A0A4R0RA17_9APHY</name>
<dbReference type="STRING" id="92696.A0A4R0RA17"/>
<dbReference type="InterPro" id="IPR041539">
    <property type="entry name" value="CxC5"/>
</dbReference>
<reference evidence="3 4" key="1">
    <citation type="submission" date="2018-11" db="EMBL/GenBank/DDBJ databases">
        <title>Genome assembly of Steccherinum ochraceum LE-BIN_3174, the white-rot fungus of the Steccherinaceae family (The Residual Polyporoid clade, Polyporales, Basidiomycota).</title>
        <authorList>
            <person name="Fedorova T.V."/>
            <person name="Glazunova O.A."/>
            <person name="Landesman E.O."/>
            <person name="Moiseenko K.V."/>
            <person name="Psurtseva N.V."/>
            <person name="Savinova O.S."/>
            <person name="Shakhova N.V."/>
            <person name="Tyazhelova T.V."/>
            <person name="Vasina D.V."/>
        </authorList>
    </citation>
    <scope>NUCLEOTIDE SEQUENCE [LARGE SCALE GENOMIC DNA]</scope>
    <source>
        <strain evidence="3 4">LE-BIN_3174</strain>
    </source>
</reference>
<dbReference type="Pfam" id="PF18718">
    <property type="entry name" value="CxC5"/>
    <property type="match status" value="1"/>
</dbReference>
<evidence type="ECO:0000256" key="1">
    <source>
        <dbReference type="SAM" id="MobiDB-lite"/>
    </source>
</evidence>
<sequence length="399" mass="44711">MSYSSACSNCHATYYPAYWVHGSGGIRTHYLGIPPAIQIATHAYMETSLCNRFTNSTVCAWVSSTNNAHIYNLEHEARREAFPGEDIWKAIIPELTTALVWDAFFIYALLRHFDEQQDYLSNAQGILLALGDRFGAISARSVVISEDRTKAAQLSEKMATGPVLRSRLERLRMASLHEADTSTEDEQPPQGEELTEEQVAVEEDGECPDKPEEGNPAAQAAALASGKPRALFGRKRTHNEQLIVNACGIIAGRVTMFGSEAVDGARVALVGTYPTPRSVPQVVFYDNACRFKAHLEGPGMSDEQRKHFKYCAMPVDAFHMKTKHKITDQFCQANCNPVLFEDLIVGFQAMVREMRADRYDFFLDEMIKLRNRMTVDDLDKKGADCREIPARLLLYPDDE</sequence>
<feature type="domain" description="CxC5 like cysteine cluster associated with KDZ" evidence="2">
    <location>
        <begin position="2"/>
        <end position="74"/>
    </location>
</feature>